<dbReference type="CDD" id="cd03811">
    <property type="entry name" value="GT4_GT28_WabH-like"/>
    <property type="match status" value="1"/>
</dbReference>
<evidence type="ECO:0000259" key="2">
    <source>
        <dbReference type="Pfam" id="PF13439"/>
    </source>
</evidence>
<dbReference type="Proteomes" id="UP001244242">
    <property type="component" value="Unassembled WGS sequence"/>
</dbReference>
<keyword evidence="4" id="KW-1185">Reference proteome</keyword>
<dbReference type="EC" id="2.4.-.-" evidence="3"/>
<organism evidence="3 4">
    <name type="scientific">Halomonas kalidii</name>
    <dbReference type="NCBI Taxonomy" id="3043293"/>
    <lineage>
        <taxon>Bacteria</taxon>
        <taxon>Pseudomonadati</taxon>
        <taxon>Pseudomonadota</taxon>
        <taxon>Gammaproteobacteria</taxon>
        <taxon>Oceanospirillales</taxon>
        <taxon>Halomonadaceae</taxon>
        <taxon>Halomonas</taxon>
    </lineage>
</organism>
<evidence type="ECO:0000313" key="4">
    <source>
        <dbReference type="Proteomes" id="UP001244242"/>
    </source>
</evidence>
<dbReference type="SUPFAM" id="SSF53756">
    <property type="entry name" value="UDP-Glycosyltransferase/glycogen phosphorylase"/>
    <property type="match status" value="1"/>
</dbReference>
<gene>
    <name evidence="3" type="ORF">QLQ84_11205</name>
</gene>
<feature type="domain" description="Glycosyltransferase subfamily 4-like N-terminal" evidence="2">
    <location>
        <begin position="16"/>
        <end position="174"/>
    </location>
</feature>
<keyword evidence="3" id="KW-0328">Glycosyltransferase</keyword>
<keyword evidence="3" id="KW-0808">Transferase</keyword>
<dbReference type="PANTHER" id="PTHR12526">
    <property type="entry name" value="GLYCOSYLTRANSFERASE"/>
    <property type="match status" value="1"/>
</dbReference>
<proteinExistence type="predicted"/>
<dbReference type="GO" id="GO:0016757">
    <property type="term" value="F:glycosyltransferase activity"/>
    <property type="evidence" value="ECO:0007669"/>
    <property type="project" value="UniProtKB-KW"/>
</dbReference>
<accession>A0ABT6VN02</accession>
<dbReference type="Pfam" id="PF13439">
    <property type="entry name" value="Glyco_transf_4"/>
    <property type="match status" value="1"/>
</dbReference>
<evidence type="ECO:0000259" key="1">
    <source>
        <dbReference type="Pfam" id="PF00534"/>
    </source>
</evidence>
<dbReference type="InterPro" id="IPR001296">
    <property type="entry name" value="Glyco_trans_1"/>
</dbReference>
<protein>
    <submittedName>
        <fullName evidence="3">Glycosyltransferase</fullName>
        <ecNumber evidence="3">2.4.-.-</ecNumber>
    </submittedName>
</protein>
<sequence length="369" mass="40657">MNRPDLAIFLPSLRGGGAERVMLTLAKGLVDRGVTVELVLADAVGPYMEEVPSCIPVSNLKSPRVVRSMPGLVRYLRRRRPRAIMSGLERANIAAVLATMVARVNTRKILTVHNTLSRTVDSSLSLRERIIPSLVRLLYPRADAIVAVSKGAESDLVRWAGVPEERVQTIYNPVLLPDLAVRAAESVDHPWFSDGAPPVVLGVGRLSPQKDFSTLLKAFAIQRRHQLARLVILGEGEERSRLLTLARELGIEEDLWMPGFVDNPYKFMSRASVFALSSAWEGLPTVLIEVLACGTPVVATNCPSGPQEILEGGRWGRLVPVGDAAALGRELVEAINHLPDGVRDESHLQRFEISCVVDQYYELLMRRDN</sequence>
<name>A0ABT6VN02_9GAMM</name>
<dbReference type="EMBL" id="JASCQO010000035">
    <property type="protein sequence ID" value="MDI5934353.1"/>
    <property type="molecule type" value="Genomic_DNA"/>
</dbReference>
<reference evidence="3 4" key="1">
    <citation type="submission" date="2023-04" db="EMBL/GenBank/DDBJ databases">
        <title>Halomonas strains isolated from rhizosphere soil.</title>
        <authorList>
            <person name="Xu L."/>
            <person name="Sun J.-Q."/>
        </authorList>
    </citation>
    <scope>NUCLEOTIDE SEQUENCE [LARGE SCALE GENOMIC DNA]</scope>
    <source>
        <strain evidence="3 4">LN1S58</strain>
    </source>
</reference>
<dbReference type="InterPro" id="IPR028098">
    <property type="entry name" value="Glyco_trans_4-like_N"/>
</dbReference>
<comment type="caution">
    <text evidence="3">The sequence shown here is derived from an EMBL/GenBank/DDBJ whole genome shotgun (WGS) entry which is preliminary data.</text>
</comment>
<dbReference type="Gene3D" id="3.40.50.2000">
    <property type="entry name" value="Glycogen Phosphorylase B"/>
    <property type="match status" value="2"/>
</dbReference>
<dbReference type="RefSeq" id="WP_282721928.1">
    <property type="nucleotide sequence ID" value="NZ_JASCQO010000035.1"/>
</dbReference>
<feature type="domain" description="Glycosyl transferase family 1" evidence="1">
    <location>
        <begin position="193"/>
        <end position="335"/>
    </location>
</feature>
<evidence type="ECO:0000313" key="3">
    <source>
        <dbReference type="EMBL" id="MDI5934353.1"/>
    </source>
</evidence>
<dbReference type="Pfam" id="PF00534">
    <property type="entry name" value="Glycos_transf_1"/>
    <property type="match status" value="1"/>
</dbReference>